<organism evidence="1 2">
    <name type="scientific">Crenichthys baileyi</name>
    <name type="common">White River springfish</name>
    <dbReference type="NCBI Taxonomy" id="28760"/>
    <lineage>
        <taxon>Eukaryota</taxon>
        <taxon>Metazoa</taxon>
        <taxon>Chordata</taxon>
        <taxon>Craniata</taxon>
        <taxon>Vertebrata</taxon>
        <taxon>Euteleostomi</taxon>
        <taxon>Actinopterygii</taxon>
        <taxon>Neopterygii</taxon>
        <taxon>Teleostei</taxon>
        <taxon>Neoteleostei</taxon>
        <taxon>Acanthomorphata</taxon>
        <taxon>Ovalentaria</taxon>
        <taxon>Atherinomorphae</taxon>
        <taxon>Cyprinodontiformes</taxon>
        <taxon>Goodeidae</taxon>
        <taxon>Crenichthys</taxon>
    </lineage>
</organism>
<keyword evidence="2" id="KW-1185">Reference proteome</keyword>
<dbReference type="Proteomes" id="UP001311232">
    <property type="component" value="Unassembled WGS sequence"/>
</dbReference>
<sequence>MMRICFGGDAQFTRCDGQVLLHRCSASESNQLGFFREWRARGRRQLAFVHSVVNSSIPASMQFLLSLKM</sequence>
<protein>
    <submittedName>
        <fullName evidence="1">Uncharacterized protein</fullName>
    </submittedName>
</protein>
<comment type="caution">
    <text evidence="1">The sequence shown here is derived from an EMBL/GenBank/DDBJ whole genome shotgun (WGS) entry which is preliminary data.</text>
</comment>
<proteinExistence type="predicted"/>
<evidence type="ECO:0000313" key="1">
    <source>
        <dbReference type="EMBL" id="KAK5615865.1"/>
    </source>
</evidence>
<gene>
    <name evidence="1" type="ORF">CRENBAI_020868</name>
</gene>
<dbReference type="AlphaFoldDB" id="A0AAV9S3X8"/>
<accession>A0AAV9S3X8</accession>
<evidence type="ECO:0000313" key="2">
    <source>
        <dbReference type="Proteomes" id="UP001311232"/>
    </source>
</evidence>
<name>A0AAV9S3X8_9TELE</name>
<dbReference type="EMBL" id="JAHHUM010000921">
    <property type="protein sequence ID" value="KAK5615865.1"/>
    <property type="molecule type" value="Genomic_DNA"/>
</dbReference>
<reference evidence="1 2" key="1">
    <citation type="submission" date="2021-06" db="EMBL/GenBank/DDBJ databases">
        <authorList>
            <person name="Palmer J.M."/>
        </authorList>
    </citation>
    <scope>NUCLEOTIDE SEQUENCE [LARGE SCALE GENOMIC DNA]</scope>
    <source>
        <strain evidence="1 2">MEX-2019</strain>
        <tissue evidence="1">Muscle</tissue>
    </source>
</reference>